<reference evidence="8 9" key="1">
    <citation type="journal article" date="2018" name="Front. Plant Sci.">
        <title>Red Clover (Trifolium pratense) and Zigzag Clover (T. medium) - A Picture of Genomic Similarities and Differences.</title>
        <authorList>
            <person name="Dluhosova J."/>
            <person name="Istvanek J."/>
            <person name="Nedelnik J."/>
            <person name="Repkova J."/>
        </authorList>
    </citation>
    <scope>NUCLEOTIDE SEQUENCE [LARGE SCALE GENOMIC DNA]</scope>
    <source>
        <strain evidence="9">cv. 10/8</strain>
        <tissue evidence="8">Leaf</tissue>
    </source>
</reference>
<dbReference type="CDD" id="cd10017">
    <property type="entry name" value="B3_DNA"/>
    <property type="match status" value="1"/>
</dbReference>
<keyword evidence="3" id="KW-0238">DNA-binding</keyword>
<dbReference type="EMBL" id="LXQA010000745">
    <property type="protein sequence ID" value="MCH80159.1"/>
    <property type="molecule type" value="Genomic_DNA"/>
</dbReference>
<dbReference type="PANTHER" id="PTHR31920:SF108">
    <property type="entry name" value="B3 DOMAIN-CONTAINING TRANSCRIPTION FACTOR VRN1-LIKE"/>
    <property type="match status" value="1"/>
</dbReference>
<evidence type="ECO:0000313" key="8">
    <source>
        <dbReference type="EMBL" id="MCH80159.1"/>
    </source>
</evidence>
<dbReference type="GO" id="GO:0003677">
    <property type="term" value="F:DNA binding"/>
    <property type="evidence" value="ECO:0007669"/>
    <property type="project" value="UniProtKB-KW"/>
</dbReference>
<comment type="subcellular location">
    <subcellularLocation>
        <location evidence="1">Nucleus</location>
    </subcellularLocation>
</comment>
<keyword evidence="2" id="KW-0805">Transcription regulation</keyword>
<dbReference type="InterPro" id="IPR003340">
    <property type="entry name" value="B3_DNA-bd"/>
</dbReference>
<evidence type="ECO:0000313" key="9">
    <source>
        <dbReference type="Proteomes" id="UP000265520"/>
    </source>
</evidence>
<evidence type="ECO:0000256" key="2">
    <source>
        <dbReference type="ARBA" id="ARBA00023015"/>
    </source>
</evidence>
<dbReference type="Proteomes" id="UP000265520">
    <property type="component" value="Unassembled WGS sequence"/>
</dbReference>
<dbReference type="SMART" id="SM01019">
    <property type="entry name" value="B3"/>
    <property type="match status" value="1"/>
</dbReference>
<sequence length="225" mass="25897">TNSYRGDMGKNAKKCTKTKDGNERSCTNSNPNENPSFTLSLPRSYVEGARIRLNIPNHFSKDYKNELLQGNAAIRSAGEDRTWQEHKLQVGDVCKFEMTQREPLQFIITNTPSTKEPCPEQFQDYETPNLQNKFKVSVTSLFMLVIPSEFLKRHNIFSGNSVELKVGEGTWFVEVSYDQHLDYGWFTKGWPEFVRECKVKIGDTCLFEIIDLKNHVFKVSIVLDV</sequence>
<keyword evidence="5" id="KW-0539">Nucleus</keyword>
<name>A0A392LYV4_9FABA</name>
<comment type="caution">
    <text evidence="8">The sequence shown here is derived from an EMBL/GenBank/DDBJ whole genome shotgun (WGS) entry which is preliminary data.</text>
</comment>
<dbReference type="PROSITE" id="PS50863">
    <property type="entry name" value="B3"/>
    <property type="match status" value="1"/>
</dbReference>
<evidence type="ECO:0000259" key="7">
    <source>
        <dbReference type="PROSITE" id="PS50863"/>
    </source>
</evidence>
<dbReference type="Pfam" id="PF02362">
    <property type="entry name" value="B3"/>
    <property type="match status" value="1"/>
</dbReference>
<evidence type="ECO:0000256" key="3">
    <source>
        <dbReference type="ARBA" id="ARBA00023125"/>
    </source>
</evidence>
<keyword evidence="9" id="KW-1185">Reference proteome</keyword>
<evidence type="ECO:0000256" key="1">
    <source>
        <dbReference type="ARBA" id="ARBA00004123"/>
    </source>
</evidence>
<gene>
    <name evidence="8" type="ORF">A2U01_0000921</name>
</gene>
<dbReference type="Gene3D" id="2.40.330.10">
    <property type="entry name" value="DNA-binding pseudobarrel domain"/>
    <property type="match status" value="1"/>
</dbReference>
<dbReference type="SUPFAM" id="SSF101936">
    <property type="entry name" value="DNA-binding pseudobarrel domain"/>
    <property type="match status" value="2"/>
</dbReference>
<evidence type="ECO:0000256" key="6">
    <source>
        <dbReference type="SAM" id="MobiDB-lite"/>
    </source>
</evidence>
<feature type="domain" description="TF-B3" evidence="7">
    <location>
        <begin position="129"/>
        <end position="225"/>
    </location>
</feature>
<dbReference type="InterPro" id="IPR015300">
    <property type="entry name" value="DNA-bd_pseudobarrel_sf"/>
</dbReference>
<organism evidence="8 9">
    <name type="scientific">Trifolium medium</name>
    <dbReference type="NCBI Taxonomy" id="97028"/>
    <lineage>
        <taxon>Eukaryota</taxon>
        <taxon>Viridiplantae</taxon>
        <taxon>Streptophyta</taxon>
        <taxon>Embryophyta</taxon>
        <taxon>Tracheophyta</taxon>
        <taxon>Spermatophyta</taxon>
        <taxon>Magnoliopsida</taxon>
        <taxon>eudicotyledons</taxon>
        <taxon>Gunneridae</taxon>
        <taxon>Pentapetalae</taxon>
        <taxon>rosids</taxon>
        <taxon>fabids</taxon>
        <taxon>Fabales</taxon>
        <taxon>Fabaceae</taxon>
        <taxon>Papilionoideae</taxon>
        <taxon>50 kb inversion clade</taxon>
        <taxon>NPAAA clade</taxon>
        <taxon>Hologalegina</taxon>
        <taxon>IRL clade</taxon>
        <taxon>Trifolieae</taxon>
        <taxon>Trifolium</taxon>
    </lineage>
</organism>
<evidence type="ECO:0000256" key="5">
    <source>
        <dbReference type="ARBA" id="ARBA00023242"/>
    </source>
</evidence>
<proteinExistence type="predicted"/>
<keyword evidence="4" id="KW-0804">Transcription</keyword>
<dbReference type="PANTHER" id="PTHR31920">
    <property type="entry name" value="B3 DOMAIN-CONTAINING"/>
    <property type="match status" value="1"/>
</dbReference>
<accession>A0A392LYV4</accession>
<feature type="compositionally biased region" description="Polar residues" evidence="6">
    <location>
        <begin position="24"/>
        <end position="39"/>
    </location>
</feature>
<evidence type="ECO:0000256" key="4">
    <source>
        <dbReference type="ARBA" id="ARBA00023163"/>
    </source>
</evidence>
<protein>
    <submittedName>
        <fullName evidence="8">B3 domain-containing transcription factor VRN1-like</fullName>
    </submittedName>
</protein>
<dbReference type="GO" id="GO:0005634">
    <property type="term" value="C:nucleus"/>
    <property type="evidence" value="ECO:0007669"/>
    <property type="project" value="UniProtKB-SubCell"/>
</dbReference>
<dbReference type="AlphaFoldDB" id="A0A392LYV4"/>
<feature type="non-terminal residue" evidence="8">
    <location>
        <position position="1"/>
    </location>
</feature>
<dbReference type="InterPro" id="IPR050655">
    <property type="entry name" value="Plant_B3_domain"/>
</dbReference>
<feature type="region of interest" description="Disordered" evidence="6">
    <location>
        <begin position="1"/>
        <end position="39"/>
    </location>
</feature>